<organism evidence="2 3">
    <name type="scientific">Pedobacter cryophilus</name>
    <dbReference type="NCBI Taxonomy" id="2571271"/>
    <lineage>
        <taxon>Bacteria</taxon>
        <taxon>Pseudomonadati</taxon>
        <taxon>Bacteroidota</taxon>
        <taxon>Sphingobacteriia</taxon>
        <taxon>Sphingobacteriales</taxon>
        <taxon>Sphingobacteriaceae</taxon>
        <taxon>Pedobacter</taxon>
    </lineage>
</organism>
<name>A0A4U1C2U6_9SPHI</name>
<protein>
    <submittedName>
        <fullName evidence="2">FkbM family methyltransferase</fullName>
    </submittedName>
</protein>
<keyword evidence="3" id="KW-1185">Reference proteome</keyword>
<dbReference type="AlphaFoldDB" id="A0A4U1C2U6"/>
<dbReference type="RefSeq" id="WP_136825442.1">
    <property type="nucleotide sequence ID" value="NZ_SWBP01000002.1"/>
</dbReference>
<dbReference type="EMBL" id="SWBP01000002">
    <property type="protein sequence ID" value="TKB98626.1"/>
    <property type="molecule type" value="Genomic_DNA"/>
</dbReference>
<keyword evidence="2" id="KW-0808">Transferase</keyword>
<evidence type="ECO:0000313" key="2">
    <source>
        <dbReference type="EMBL" id="TKB98626.1"/>
    </source>
</evidence>
<evidence type="ECO:0000313" key="3">
    <source>
        <dbReference type="Proteomes" id="UP000308181"/>
    </source>
</evidence>
<dbReference type="GO" id="GO:0032259">
    <property type="term" value="P:methylation"/>
    <property type="evidence" value="ECO:0007669"/>
    <property type="project" value="UniProtKB-KW"/>
</dbReference>
<keyword evidence="2" id="KW-0489">Methyltransferase</keyword>
<sequence>MNIALTNLSDHLFIDSRNRLNISAKEFGISTIFSYDYNDLIPTDFYKKNSDIFSNSKGLGYWIWKPFIILEALKKLNDGDVVIYSDCGIEIINNINPLIDICLNKTDILLFQNSDFNNKLWTKRDCFILMDCDNKKYWDGMHCDAAFCLFKKSDLSIKFIEEWLLHSCNINVISSLPNICGENNFKEFIEHRWDQSILSLLAIKYNIELHRMPSQFGNHYKLSKYRLKNEFNCVNQLNQLQTKYYSDHPICSNYHQLLNHHRNKTFGPNSIKKRQNVFNIKMKNKINRLLKYIFNSKGTKNINPHKKESFSQCGEDLIIKYIFELRGITKPSYLDIGANDPFYLNNTAVFYKNGCRGINIEANPKLLSKFKIERPEDVNLNIGISNISGKMDFYIMKDDTLSTFSKEEYENMINSSKVLDEIKLIDTDNIDNVLRKYNNGIFPDFLSIDVEGLDEAIIKSINFDFSAPKIICVEAAEYSPIGAGKRRSELIEYLKSKGYYEYANTNLNAIMVAKEFWFVNNG</sequence>
<dbReference type="GO" id="GO:0008168">
    <property type="term" value="F:methyltransferase activity"/>
    <property type="evidence" value="ECO:0007669"/>
    <property type="project" value="UniProtKB-KW"/>
</dbReference>
<dbReference type="InterPro" id="IPR006342">
    <property type="entry name" value="FkbM_mtfrase"/>
</dbReference>
<evidence type="ECO:0000259" key="1">
    <source>
        <dbReference type="Pfam" id="PF05050"/>
    </source>
</evidence>
<dbReference type="InterPro" id="IPR029063">
    <property type="entry name" value="SAM-dependent_MTases_sf"/>
</dbReference>
<dbReference type="OrthoDB" id="9804725at2"/>
<comment type="caution">
    <text evidence="2">The sequence shown here is derived from an EMBL/GenBank/DDBJ whole genome shotgun (WGS) entry which is preliminary data.</text>
</comment>
<dbReference type="Gene3D" id="3.40.50.150">
    <property type="entry name" value="Vaccinia Virus protein VP39"/>
    <property type="match status" value="1"/>
</dbReference>
<dbReference type="Pfam" id="PF05050">
    <property type="entry name" value="Methyltransf_21"/>
    <property type="match status" value="1"/>
</dbReference>
<proteinExistence type="predicted"/>
<dbReference type="SUPFAM" id="SSF53335">
    <property type="entry name" value="S-adenosyl-L-methionine-dependent methyltransferases"/>
    <property type="match status" value="1"/>
</dbReference>
<dbReference type="Proteomes" id="UP000308181">
    <property type="component" value="Unassembled WGS sequence"/>
</dbReference>
<gene>
    <name evidence="2" type="ORF">FA046_05775</name>
</gene>
<reference evidence="2 3" key="1">
    <citation type="submission" date="2019-04" db="EMBL/GenBank/DDBJ databases">
        <title>Pedobacter sp. AR-3-17 sp. nov., isolated from Arctic soil.</title>
        <authorList>
            <person name="Dahal R.H."/>
            <person name="Kim D.-U."/>
        </authorList>
    </citation>
    <scope>NUCLEOTIDE SEQUENCE [LARGE SCALE GENOMIC DNA]</scope>
    <source>
        <strain evidence="2 3">AR-3-17</strain>
    </source>
</reference>
<feature type="domain" description="Methyltransferase FkbM" evidence="1">
    <location>
        <begin position="335"/>
        <end position="499"/>
    </location>
</feature>
<accession>A0A4U1C2U6</accession>